<accession>A0A6J7P3Z6</accession>
<reference evidence="2" key="1">
    <citation type="submission" date="2020-05" db="EMBL/GenBank/DDBJ databases">
        <authorList>
            <person name="Chiriac C."/>
            <person name="Salcher M."/>
            <person name="Ghai R."/>
            <person name="Kavagutti S V."/>
        </authorList>
    </citation>
    <scope>NUCLEOTIDE SEQUENCE</scope>
</reference>
<protein>
    <submittedName>
        <fullName evidence="2">Unannotated protein</fullName>
    </submittedName>
</protein>
<evidence type="ECO:0000256" key="1">
    <source>
        <dbReference type="SAM" id="MobiDB-lite"/>
    </source>
</evidence>
<gene>
    <name evidence="2" type="ORF">UFOPK3992_00584</name>
</gene>
<name>A0A6J7P3Z6_9ZZZZ</name>
<sequence length="242" mass="26443">MRRGGIDQGHRRLEPGRGDSGLHVHREQVEHRDSGALGARARGGRTRDVRCERAGHRERATNGCVDIVEQVGWVAGVEVGGLGRVDHRPPAHRHIPVEAPLSGKSHRVGERLVGRLNPHLVEHHDVKPGTYERLPHLCQLRKLADPGVGEQRNSRHSEAARPITRFGQHARAESDGRRVDGKDRLAALVGGEVRVTAGHGTPRRKGWMGPANVARVTSDSLIHTKASFRPLCQTAGVTLSYG</sequence>
<dbReference type="AlphaFoldDB" id="A0A6J7P3Z6"/>
<feature type="region of interest" description="Disordered" evidence="1">
    <location>
        <begin position="1"/>
        <end position="41"/>
    </location>
</feature>
<organism evidence="2">
    <name type="scientific">freshwater metagenome</name>
    <dbReference type="NCBI Taxonomy" id="449393"/>
    <lineage>
        <taxon>unclassified sequences</taxon>
        <taxon>metagenomes</taxon>
        <taxon>ecological metagenomes</taxon>
    </lineage>
</organism>
<proteinExistence type="predicted"/>
<dbReference type="EMBL" id="CAFBOZ010000064">
    <property type="protein sequence ID" value="CAB5000156.1"/>
    <property type="molecule type" value="Genomic_DNA"/>
</dbReference>
<evidence type="ECO:0000313" key="2">
    <source>
        <dbReference type="EMBL" id="CAB5000156.1"/>
    </source>
</evidence>
<feature type="compositionally biased region" description="Basic and acidic residues" evidence="1">
    <location>
        <begin position="1"/>
        <end position="34"/>
    </location>
</feature>